<dbReference type="EMBL" id="PYSW02000003">
    <property type="protein sequence ID" value="KAG2392954.1"/>
    <property type="molecule type" value="Genomic_DNA"/>
</dbReference>
<dbReference type="RefSeq" id="XP_044554848.1">
    <property type="nucleotide sequence ID" value="XM_044699729.1"/>
</dbReference>
<dbReference type="GO" id="GO:0034338">
    <property type="term" value="F:short-chain carboxylesterase activity"/>
    <property type="evidence" value="ECO:0007669"/>
    <property type="project" value="TreeGrafter"/>
</dbReference>
<dbReference type="Pfam" id="PF00561">
    <property type="entry name" value="Abhydrolase_1"/>
    <property type="match status" value="1"/>
</dbReference>
<accession>A0AA88GYK5</accession>
<dbReference type="InterPro" id="IPR050960">
    <property type="entry name" value="AB_hydrolase_4_sf"/>
</dbReference>
<dbReference type="PANTHER" id="PTHR10794:SF63">
    <property type="entry name" value="ALPHA_BETA HYDROLASE 1, ISOFORM A"/>
    <property type="match status" value="1"/>
</dbReference>
<proteinExistence type="inferred from homology"/>
<comment type="caution">
    <text evidence="3">The sequence shown here is derived from an EMBL/GenBank/DDBJ whole genome shotgun (WGS) entry which is preliminary data.</text>
</comment>
<dbReference type="SUPFAM" id="SSF53474">
    <property type="entry name" value="alpha/beta-Hydrolases"/>
    <property type="match status" value="1"/>
</dbReference>
<sequence>MLSLCIAGASVAGLLVWHYLFNYEQARLHYNDRMESCKELLVEIPILNSDPNRYSQVGDYQVPHLAYKYRYPFIIGNFSLLHDVMPNLFLPIRNLLFPNFSHLQFETKFFSDFDETFEDICLDFLRPHDATEACKNSQEGHLSSKPVVLIFPGITGSSESYYVQSLIRTIQKQQHVNECPYHVVVYNRPGCHSLQNSKLRKPKFFLNSHKKTVERVIEIVSQEFPNSNLLLVGYSAGGVGITKQLGSKKVKKNPRVIGAITVSQPFDMLETLKTLETNKAYNKFLVTFILEVFKKNRELLEGAIPSLDLQNMEQCKSIDEIDTKLTKPLHGLQDVTLDFYNKRSTFMKHLQRISGEKALHRVKTTQNELGENVYYEEENEKGGNGAATSVISRHDHNGNEKTYHAPVFIMLSKDDQIIAYNSAKLSSIVHAKGAEHLYVIETQHGGHCSFFEQFSWWLPSALSFSDTFADKVVMQTLAGMVKHHQKFQAKFDPVNNQ</sequence>
<dbReference type="AlphaFoldDB" id="A0AA88GYK5"/>
<dbReference type="InterPro" id="IPR029058">
    <property type="entry name" value="AB_hydrolase_fold"/>
</dbReference>
<reference evidence="3 4" key="1">
    <citation type="journal article" date="2018" name="BMC Genomics">
        <title>The genome of Naegleria lovaniensis, the basis for a comparative approach to unravel pathogenicity factors of the human pathogenic amoeba N. fowleri.</title>
        <authorList>
            <person name="Liechti N."/>
            <person name="Schurch N."/>
            <person name="Bruggmann R."/>
            <person name="Wittwer M."/>
        </authorList>
    </citation>
    <scope>NUCLEOTIDE SEQUENCE [LARGE SCALE GENOMIC DNA]</scope>
    <source>
        <strain evidence="3 4">ATCC 30569</strain>
    </source>
</reference>
<comment type="similarity">
    <text evidence="1">Belongs to the AB hydrolase superfamily. AB hydrolase 4 family.</text>
</comment>
<evidence type="ECO:0000313" key="3">
    <source>
        <dbReference type="EMBL" id="KAG2392954.1"/>
    </source>
</evidence>
<dbReference type="GeneID" id="68101985"/>
<dbReference type="PANTHER" id="PTHR10794">
    <property type="entry name" value="ABHYDROLASE DOMAIN-CONTAINING PROTEIN"/>
    <property type="match status" value="1"/>
</dbReference>
<dbReference type="InterPro" id="IPR000073">
    <property type="entry name" value="AB_hydrolase_1"/>
</dbReference>
<dbReference type="GO" id="GO:0047372">
    <property type="term" value="F:monoacylglycerol lipase activity"/>
    <property type="evidence" value="ECO:0007669"/>
    <property type="project" value="TreeGrafter"/>
</dbReference>
<dbReference type="Proteomes" id="UP000816034">
    <property type="component" value="Unassembled WGS sequence"/>
</dbReference>
<evidence type="ECO:0000313" key="4">
    <source>
        <dbReference type="Proteomes" id="UP000816034"/>
    </source>
</evidence>
<evidence type="ECO:0000259" key="2">
    <source>
        <dbReference type="Pfam" id="PF00561"/>
    </source>
</evidence>
<dbReference type="Gene3D" id="3.40.50.1820">
    <property type="entry name" value="alpha/beta hydrolase"/>
    <property type="match status" value="1"/>
</dbReference>
<feature type="domain" description="AB hydrolase-1" evidence="2">
    <location>
        <begin position="146"/>
        <end position="452"/>
    </location>
</feature>
<protein>
    <recommendedName>
        <fullName evidence="2">AB hydrolase-1 domain-containing protein</fullName>
    </recommendedName>
</protein>
<evidence type="ECO:0000256" key="1">
    <source>
        <dbReference type="ARBA" id="ARBA00010884"/>
    </source>
</evidence>
<name>A0AA88GYK5_NAELO</name>
<gene>
    <name evidence="3" type="ORF">C9374_009531</name>
</gene>
<keyword evidence="4" id="KW-1185">Reference proteome</keyword>
<organism evidence="3 4">
    <name type="scientific">Naegleria lovaniensis</name>
    <name type="common">Amoeba</name>
    <dbReference type="NCBI Taxonomy" id="51637"/>
    <lineage>
        <taxon>Eukaryota</taxon>
        <taxon>Discoba</taxon>
        <taxon>Heterolobosea</taxon>
        <taxon>Tetramitia</taxon>
        <taxon>Eutetramitia</taxon>
        <taxon>Vahlkampfiidae</taxon>
        <taxon>Naegleria</taxon>
    </lineage>
</organism>